<dbReference type="AlphaFoldDB" id="A0A183PH32"/>
<accession>A0A183PH32</accession>
<sequence length="40" mass="4824">MKNEKHDFINEQQGCYLNTLELTGLEKQLVLNPFHDIWTY</sequence>
<reference evidence="1 2" key="1">
    <citation type="submission" date="2018-11" db="EMBL/GenBank/DDBJ databases">
        <authorList>
            <consortium name="Pathogen Informatics"/>
        </authorList>
    </citation>
    <scope>NUCLEOTIDE SEQUENCE [LARGE SCALE GENOMIC DNA]</scope>
    <source>
        <strain>Denwood</strain>
        <strain evidence="2">Zambia</strain>
    </source>
</reference>
<dbReference type="Proteomes" id="UP000269396">
    <property type="component" value="Unassembled WGS sequence"/>
</dbReference>
<proteinExistence type="predicted"/>
<evidence type="ECO:0000313" key="2">
    <source>
        <dbReference type="Proteomes" id="UP000269396"/>
    </source>
</evidence>
<organism evidence="1 2">
    <name type="scientific">Schistosoma mattheei</name>
    <dbReference type="NCBI Taxonomy" id="31246"/>
    <lineage>
        <taxon>Eukaryota</taxon>
        <taxon>Metazoa</taxon>
        <taxon>Spiralia</taxon>
        <taxon>Lophotrochozoa</taxon>
        <taxon>Platyhelminthes</taxon>
        <taxon>Trematoda</taxon>
        <taxon>Digenea</taxon>
        <taxon>Strigeidida</taxon>
        <taxon>Schistosomatoidea</taxon>
        <taxon>Schistosomatidae</taxon>
        <taxon>Schistosoma</taxon>
    </lineage>
</organism>
<evidence type="ECO:0000313" key="1">
    <source>
        <dbReference type="EMBL" id="VDP64092.1"/>
    </source>
</evidence>
<gene>
    <name evidence="1" type="ORF">SMTD_LOCUS13668</name>
</gene>
<keyword evidence="2" id="KW-1185">Reference proteome</keyword>
<name>A0A183PH32_9TREM</name>
<protein>
    <submittedName>
        <fullName evidence="1">Uncharacterized protein</fullName>
    </submittedName>
</protein>
<dbReference type="EMBL" id="UZAL01033763">
    <property type="protein sequence ID" value="VDP64092.1"/>
    <property type="molecule type" value="Genomic_DNA"/>
</dbReference>